<protein>
    <submittedName>
        <fullName evidence="1">Uncharacterized protein</fullName>
    </submittedName>
</protein>
<name>A0A0A9BY15_ARUDO</name>
<dbReference type="AlphaFoldDB" id="A0A0A9BY15"/>
<reference evidence="1" key="2">
    <citation type="journal article" date="2015" name="Data Brief">
        <title>Shoot transcriptome of the giant reed, Arundo donax.</title>
        <authorList>
            <person name="Barrero R.A."/>
            <person name="Guerrero F.D."/>
            <person name="Moolhuijzen P."/>
            <person name="Goolsby J.A."/>
            <person name="Tidwell J."/>
            <person name="Bellgard S.E."/>
            <person name="Bellgard M.I."/>
        </authorList>
    </citation>
    <scope>NUCLEOTIDE SEQUENCE</scope>
    <source>
        <tissue evidence="1">Shoot tissue taken approximately 20 cm above the soil surface</tissue>
    </source>
</reference>
<evidence type="ECO:0000313" key="1">
    <source>
        <dbReference type="EMBL" id="JAD64132.1"/>
    </source>
</evidence>
<sequence length="29" mass="3349">MALTSIRVCCSIWYYQENVSGNLRGKENI</sequence>
<accession>A0A0A9BY15</accession>
<dbReference type="EMBL" id="GBRH01233763">
    <property type="protein sequence ID" value="JAD64132.1"/>
    <property type="molecule type" value="Transcribed_RNA"/>
</dbReference>
<proteinExistence type="predicted"/>
<reference evidence="1" key="1">
    <citation type="submission" date="2014-09" db="EMBL/GenBank/DDBJ databases">
        <authorList>
            <person name="Magalhaes I.L.F."/>
            <person name="Oliveira U."/>
            <person name="Santos F.R."/>
            <person name="Vidigal T.H.D.A."/>
            <person name="Brescovit A.D."/>
            <person name="Santos A.J."/>
        </authorList>
    </citation>
    <scope>NUCLEOTIDE SEQUENCE</scope>
    <source>
        <tissue evidence="1">Shoot tissue taken approximately 20 cm above the soil surface</tissue>
    </source>
</reference>
<organism evidence="1">
    <name type="scientific">Arundo donax</name>
    <name type="common">Giant reed</name>
    <name type="synonym">Donax arundinaceus</name>
    <dbReference type="NCBI Taxonomy" id="35708"/>
    <lineage>
        <taxon>Eukaryota</taxon>
        <taxon>Viridiplantae</taxon>
        <taxon>Streptophyta</taxon>
        <taxon>Embryophyta</taxon>
        <taxon>Tracheophyta</taxon>
        <taxon>Spermatophyta</taxon>
        <taxon>Magnoliopsida</taxon>
        <taxon>Liliopsida</taxon>
        <taxon>Poales</taxon>
        <taxon>Poaceae</taxon>
        <taxon>PACMAD clade</taxon>
        <taxon>Arundinoideae</taxon>
        <taxon>Arundineae</taxon>
        <taxon>Arundo</taxon>
    </lineage>
</organism>